<evidence type="ECO:0000256" key="1">
    <source>
        <dbReference type="SAM" id="MobiDB-lite"/>
    </source>
</evidence>
<sequence length="192" mass="21141">MKSPRYRQAVRLACSLGLLLLPVGCYQVSVSFEPSNLETSSLPSTPKQLPKTDLPTPTPKSTEQNESSNSSKTLTKSRNNDIGYAKGTLRMSNQTAQPVRLALLARDSQKKGSSSGDQYNLPAHWDFAPQEGSDKGLLLSLPKRNLKLEKGDILVAFAQDGSRKYWGPYVVGETSSPTWNSQKEEWQLTLSP</sequence>
<comment type="caution">
    <text evidence="2">The sequence shown here is derived from an EMBL/GenBank/DDBJ whole genome shotgun (WGS) entry which is preliminary data.</text>
</comment>
<dbReference type="Proteomes" id="UP000629098">
    <property type="component" value="Unassembled WGS sequence"/>
</dbReference>
<dbReference type="EMBL" id="JACXAE010000098">
    <property type="protein sequence ID" value="MBD2776558.1"/>
    <property type="molecule type" value="Genomic_DNA"/>
</dbReference>
<keyword evidence="3" id="KW-1185">Reference proteome</keyword>
<feature type="compositionally biased region" description="Polar residues" evidence="1">
    <location>
        <begin position="64"/>
        <end position="77"/>
    </location>
</feature>
<accession>A0A8J6XKU5</accession>
<dbReference type="RefSeq" id="WP_190835633.1">
    <property type="nucleotide sequence ID" value="NZ_CAWPPI010000098.1"/>
</dbReference>
<feature type="compositionally biased region" description="Low complexity" evidence="1">
    <location>
        <begin position="45"/>
        <end position="62"/>
    </location>
</feature>
<proteinExistence type="predicted"/>
<organism evidence="2 3">
    <name type="scientific">Iningainema tapete BLCC-T55</name>
    <dbReference type="NCBI Taxonomy" id="2748662"/>
    <lineage>
        <taxon>Bacteria</taxon>
        <taxon>Bacillati</taxon>
        <taxon>Cyanobacteriota</taxon>
        <taxon>Cyanophyceae</taxon>
        <taxon>Nostocales</taxon>
        <taxon>Scytonemataceae</taxon>
        <taxon>Iningainema tapete</taxon>
    </lineage>
</organism>
<protein>
    <submittedName>
        <fullName evidence="2">Uncharacterized protein</fullName>
    </submittedName>
</protein>
<evidence type="ECO:0000313" key="2">
    <source>
        <dbReference type="EMBL" id="MBD2776558.1"/>
    </source>
</evidence>
<feature type="region of interest" description="Disordered" evidence="1">
    <location>
        <begin position="36"/>
        <end position="80"/>
    </location>
</feature>
<dbReference type="AlphaFoldDB" id="A0A8J6XKU5"/>
<gene>
    <name evidence="2" type="ORF">ICL16_32025</name>
</gene>
<evidence type="ECO:0000313" key="3">
    <source>
        <dbReference type="Proteomes" id="UP000629098"/>
    </source>
</evidence>
<name>A0A8J6XKU5_9CYAN</name>
<reference evidence="2" key="1">
    <citation type="submission" date="2020-09" db="EMBL/GenBank/DDBJ databases">
        <title>Iningainema tapete sp. nov. (Scytonemataceae, Cyanobacteria) from greenhouses in central Florida (USA) produces two types of nodularin with biosynthetic potential for microcystin-LR and anabaenopeptins.</title>
        <authorList>
            <person name="Berthold D.E."/>
            <person name="Lefler F.W."/>
            <person name="Huang I.-S."/>
            <person name="Abdulla H."/>
            <person name="Zimba P.V."/>
            <person name="Laughinghouse H.D. IV."/>
        </authorList>
    </citation>
    <scope>NUCLEOTIDE SEQUENCE</scope>
    <source>
        <strain evidence="2">BLCCT55</strain>
    </source>
</reference>